<gene>
    <name evidence="3" type="ORF">DRV85_03095</name>
</gene>
<comment type="caution">
    <text evidence="3">The sequence shown here is derived from an EMBL/GenBank/DDBJ whole genome shotgun (WGS) entry which is preliminary data.</text>
</comment>
<dbReference type="Gene3D" id="2.60.120.260">
    <property type="entry name" value="Galactose-binding domain-like"/>
    <property type="match status" value="1"/>
</dbReference>
<dbReference type="SUPFAM" id="SSF49785">
    <property type="entry name" value="Galactose-binding domain-like"/>
    <property type="match status" value="1"/>
</dbReference>
<dbReference type="InterPro" id="IPR000383">
    <property type="entry name" value="Xaa-Pro-like_dom"/>
</dbReference>
<reference evidence="3 4" key="1">
    <citation type="submission" date="2018-07" db="EMBL/GenBank/DDBJ databases">
        <title>Rhodosalinus sp. strain E84T genomic sequence and assembly.</title>
        <authorList>
            <person name="Liu Z.-W."/>
            <person name="Lu D.-C."/>
        </authorList>
    </citation>
    <scope>NUCLEOTIDE SEQUENCE [LARGE SCALE GENOMIC DNA]</scope>
    <source>
        <strain evidence="3 4">E84</strain>
    </source>
</reference>
<dbReference type="InterPro" id="IPR013736">
    <property type="entry name" value="Xaa-Pro_dipept_C"/>
</dbReference>
<evidence type="ECO:0000256" key="1">
    <source>
        <dbReference type="ARBA" id="ARBA00022801"/>
    </source>
</evidence>
<dbReference type="Gene3D" id="3.40.50.1820">
    <property type="entry name" value="alpha/beta hydrolase"/>
    <property type="match status" value="1"/>
</dbReference>
<dbReference type="OrthoDB" id="9806163at2"/>
<feature type="domain" description="Xaa-Pro dipeptidyl-peptidase C-terminal" evidence="2">
    <location>
        <begin position="291"/>
        <end position="548"/>
    </location>
</feature>
<evidence type="ECO:0000313" key="4">
    <source>
        <dbReference type="Proteomes" id="UP000253370"/>
    </source>
</evidence>
<dbReference type="Pfam" id="PF08530">
    <property type="entry name" value="PepX_C"/>
    <property type="match status" value="1"/>
</dbReference>
<dbReference type="SUPFAM" id="SSF53474">
    <property type="entry name" value="alpha/beta-Hydrolases"/>
    <property type="match status" value="1"/>
</dbReference>
<dbReference type="Gene3D" id="1.10.3020.10">
    <property type="entry name" value="alpha-amino acid ester hydrolase ( Helical cap domain)"/>
    <property type="match status" value="1"/>
</dbReference>
<dbReference type="AlphaFoldDB" id="A0A365UCI0"/>
<dbReference type="PANTHER" id="PTHR43056">
    <property type="entry name" value="PEPTIDASE S9 PROLYL OLIGOPEPTIDASE"/>
    <property type="match status" value="1"/>
</dbReference>
<dbReference type="SMART" id="SM00939">
    <property type="entry name" value="PepX_C"/>
    <property type="match status" value="1"/>
</dbReference>
<dbReference type="InterPro" id="IPR005674">
    <property type="entry name" value="CocE/Ser_esterase"/>
</dbReference>
<protein>
    <submittedName>
        <fullName evidence="3">Peptidase S15</fullName>
    </submittedName>
</protein>
<dbReference type="EMBL" id="QNTQ01000002">
    <property type="protein sequence ID" value="RBI87127.1"/>
    <property type="molecule type" value="Genomic_DNA"/>
</dbReference>
<evidence type="ECO:0000259" key="2">
    <source>
        <dbReference type="SMART" id="SM00939"/>
    </source>
</evidence>
<dbReference type="RefSeq" id="WP_113287975.1">
    <property type="nucleotide sequence ID" value="NZ_QNTQ01000002.1"/>
</dbReference>
<keyword evidence="1" id="KW-0378">Hydrolase</keyword>
<accession>A0A365UCI0</accession>
<keyword evidence="4" id="KW-1185">Reference proteome</keyword>
<dbReference type="InterPro" id="IPR029058">
    <property type="entry name" value="AB_hydrolase_fold"/>
</dbReference>
<dbReference type="NCBIfam" id="TIGR00976">
    <property type="entry name" value="CocE_NonD"/>
    <property type="match status" value="1"/>
</dbReference>
<dbReference type="GO" id="GO:0008239">
    <property type="term" value="F:dipeptidyl-peptidase activity"/>
    <property type="evidence" value="ECO:0007669"/>
    <property type="project" value="InterPro"/>
</dbReference>
<dbReference type="Pfam" id="PF02129">
    <property type="entry name" value="Peptidase_S15"/>
    <property type="match status" value="1"/>
</dbReference>
<dbReference type="InterPro" id="IPR050585">
    <property type="entry name" value="Xaa-Pro_dipeptidyl-ppase/CocE"/>
</dbReference>
<dbReference type="Proteomes" id="UP000253370">
    <property type="component" value="Unassembled WGS sequence"/>
</dbReference>
<name>A0A365UCI0_9RHOB</name>
<proteinExistence type="predicted"/>
<evidence type="ECO:0000313" key="3">
    <source>
        <dbReference type="EMBL" id="RBI87127.1"/>
    </source>
</evidence>
<dbReference type="PANTHER" id="PTHR43056:SF10">
    <property type="entry name" value="COCE_NOND FAMILY, PUTATIVE (AFU_ORTHOLOGUE AFUA_7G00600)-RELATED"/>
    <property type="match status" value="1"/>
</dbReference>
<dbReference type="InterPro" id="IPR008979">
    <property type="entry name" value="Galactose-bd-like_sf"/>
</dbReference>
<organism evidence="3 4">
    <name type="scientific">Rhodosalinus halophilus</name>
    <dbReference type="NCBI Taxonomy" id="2259333"/>
    <lineage>
        <taxon>Bacteria</taxon>
        <taxon>Pseudomonadati</taxon>
        <taxon>Pseudomonadota</taxon>
        <taxon>Alphaproteobacteria</taxon>
        <taxon>Rhodobacterales</taxon>
        <taxon>Paracoccaceae</taxon>
        <taxon>Rhodosalinus</taxon>
    </lineage>
</organism>
<sequence>MKIVTDFPHQVRELEHVEVPMPDGTRLAARIWMPEGAEAAPVPAILEYIPYRKNDHTLLRDATMQPYLAGHGYAVVRLDLRGAGDSEGLMEDEYLPQELQDGCDAIAWIAGQDWCDGKVGMIGISWGGFNGLQVAALRPPALKAVVTLCSTDDRYADDIHYMGGCPLGEQLSWASIMFGRNTLPPDPRNVGDNWRQMWMQRLKGSGLWLKTWLSHQVRDEFWKHGSICENWDDVEVPVYAVSGWADGYCRSVFRLMENLKGPRKGLVGPWAHKYPHIGEPGPAIGFLKEELRWWDHWLKGRDTGIMEEPMLRLYMQDSVAPAGHYTHRPGRWIAEPSWPSPNVTRTVFRLGADGRLAAGGDLPGGALSITSPTEVGMASGKWCGYSKPGDAPLDQRREDTGSLCFDTAPLAEPLEFAGDPNMVLDIEVDRPVAQVAVRLVDVHPDGRGTRVSFGVLNLTHRDGHEHPEPLEPGRRYSVTVPMKHVAQRIAAGHRLRVAISTSYFPMIWPAPEPVRLTLHTEGSALELPLRPFTEADAALPEFGPAEAAPPPETETITAHEDCWEIVEDAITGAWEMRFTDGAESFRLVRSDLTVHSHGEESYRIAPDDPLSAVAEATWDHAMSRGEWKMSSRTHTLLSSEAEHFRIQARVEVFEGDSLVHEESWDERIPRHLC</sequence>